<dbReference type="AlphaFoldDB" id="A0AAR5P2E3"/>
<evidence type="ECO:0000313" key="4">
    <source>
        <dbReference type="Proteomes" id="UP000019118"/>
    </source>
</evidence>
<evidence type="ECO:0000313" key="3">
    <source>
        <dbReference type="EnsemblMetazoa" id="XP_019755304.1"/>
    </source>
</evidence>
<organism evidence="3 4">
    <name type="scientific">Dendroctonus ponderosae</name>
    <name type="common">Mountain pine beetle</name>
    <dbReference type="NCBI Taxonomy" id="77166"/>
    <lineage>
        <taxon>Eukaryota</taxon>
        <taxon>Metazoa</taxon>
        <taxon>Ecdysozoa</taxon>
        <taxon>Arthropoda</taxon>
        <taxon>Hexapoda</taxon>
        <taxon>Insecta</taxon>
        <taxon>Pterygota</taxon>
        <taxon>Neoptera</taxon>
        <taxon>Endopterygota</taxon>
        <taxon>Coleoptera</taxon>
        <taxon>Polyphaga</taxon>
        <taxon>Cucujiformia</taxon>
        <taxon>Curculionidae</taxon>
        <taxon>Scolytinae</taxon>
        <taxon>Dendroctonus</taxon>
    </lineage>
</organism>
<dbReference type="GO" id="GO:0008270">
    <property type="term" value="F:zinc ion binding"/>
    <property type="evidence" value="ECO:0007669"/>
    <property type="project" value="UniProtKB-KW"/>
</dbReference>
<keyword evidence="1" id="KW-0862">Zinc</keyword>
<dbReference type="Proteomes" id="UP000019118">
    <property type="component" value="Unassembled WGS sequence"/>
</dbReference>
<proteinExistence type="predicted"/>
<keyword evidence="4" id="KW-1185">Reference proteome</keyword>
<dbReference type="SUPFAM" id="SSF57667">
    <property type="entry name" value="beta-beta-alpha zinc fingers"/>
    <property type="match status" value="1"/>
</dbReference>
<sequence>MALSALNSAALRDCFMNIIRGNKISLDLKELEQMISQDFQINSVNSELASALPYFLVFKMENWPGWDKYPQYMNNKLILNDWFEEFVKFLHSKLDEAVHIHYKSIVSNKESCEHASAQTEMGCKSFAPYSINVRGNPSLLNTLIFENVNDKDVKLMTHDAMDSEAFLQMSFSTLLNWPFAGVHLSCPIFCISRKNVHFYDRHLSLGNGKMLTPVQAVFIERAEMNKLCVTIDTVMELYSTLNVLIMKAFSPSTNSNLKIFAALLEELIADIKDLQMLKQGKPSIGSYVRFNIGKHVYVRSNSNSGCTQPVACYTEVTTPMVEIAIKRMSTAKEINSYIGSLNGADISLINVPSVYFSCNFCGVTFHCSQLLLNHFIHIHKMTPPMKCSACGVTYNAVELAENRWGHPCASKSNNGSCVQS</sequence>
<dbReference type="KEGG" id="dpa:109534171"/>
<name>A0AAR5P2E3_DENPD</name>
<accession>A0AAR5P2E3</accession>
<protein>
    <recommendedName>
        <fullName evidence="2">C2H2-type domain-containing protein</fullName>
    </recommendedName>
</protein>
<dbReference type="PROSITE" id="PS50157">
    <property type="entry name" value="ZINC_FINGER_C2H2_2"/>
    <property type="match status" value="1"/>
</dbReference>
<keyword evidence="1" id="KW-0479">Metal-binding</keyword>
<dbReference type="InterPro" id="IPR013087">
    <property type="entry name" value="Znf_C2H2_type"/>
</dbReference>
<dbReference type="EnsemblMetazoa" id="XM_019899745.1">
    <property type="protein sequence ID" value="XP_019755304.1"/>
    <property type="gene ID" value="LOC109534171"/>
</dbReference>
<reference evidence="3" key="2">
    <citation type="submission" date="2024-08" db="UniProtKB">
        <authorList>
            <consortium name="EnsemblMetazoa"/>
        </authorList>
    </citation>
    <scope>IDENTIFICATION</scope>
</reference>
<evidence type="ECO:0000259" key="2">
    <source>
        <dbReference type="PROSITE" id="PS50157"/>
    </source>
</evidence>
<feature type="domain" description="C2H2-type" evidence="2">
    <location>
        <begin position="356"/>
        <end position="384"/>
    </location>
</feature>
<dbReference type="GeneID" id="109534171"/>
<keyword evidence="1" id="KW-0863">Zinc-finger</keyword>
<dbReference type="InterPro" id="IPR036236">
    <property type="entry name" value="Znf_C2H2_sf"/>
</dbReference>
<evidence type="ECO:0000256" key="1">
    <source>
        <dbReference type="PROSITE-ProRule" id="PRU00042"/>
    </source>
</evidence>
<dbReference type="PROSITE" id="PS00028">
    <property type="entry name" value="ZINC_FINGER_C2H2_1"/>
    <property type="match status" value="1"/>
</dbReference>
<reference evidence="4" key="1">
    <citation type="journal article" date="2013" name="Genome Biol.">
        <title>Draft genome of the mountain pine beetle, Dendroctonus ponderosae Hopkins, a major forest pest.</title>
        <authorList>
            <person name="Keeling C.I."/>
            <person name="Yuen M.M."/>
            <person name="Liao N.Y."/>
            <person name="Docking T.R."/>
            <person name="Chan S.K."/>
            <person name="Taylor G.A."/>
            <person name="Palmquist D.L."/>
            <person name="Jackman S.D."/>
            <person name="Nguyen A."/>
            <person name="Li M."/>
            <person name="Henderson H."/>
            <person name="Janes J.K."/>
            <person name="Zhao Y."/>
            <person name="Pandoh P."/>
            <person name="Moore R."/>
            <person name="Sperling F.A."/>
            <person name="Huber D.P."/>
            <person name="Birol I."/>
            <person name="Jones S.J."/>
            <person name="Bohlmann J."/>
        </authorList>
    </citation>
    <scope>NUCLEOTIDE SEQUENCE</scope>
</reference>